<keyword evidence="2" id="KW-0238">DNA-binding</keyword>
<dbReference type="GO" id="GO:0003700">
    <property type="term" value="F:DNA-binding transcription factor activity"/>
    <property type="evidence" value="ECO:0007669"/>
    <property type="project" value="InterPro"/>
</dbReference>
<dbReference type="Pfam" id="PF01047">
    <property type="entry name" value="MarR"/>
    <property type="match status" value="1"/>
</dbReference>
<dbReference type="SMART" id="SM00347">
    <property type="entry name" value="HTH_MARR"/>
    <property type="match status" value="1"/>
</dbReference>
<proteinExistence type="predicted"/>
<feature type="domain" description="HTH marR-type" evidence="4">
    <location>
        <begin position="1"/>
        <end position="135"/>
    </location>
</feature>
<keyword evidence="3" id="KW-0804">Transcription</keyword>
<gene>
    <name evidence="5" type="ORF">HZI73_09715</name>
</gene>
<evidence type="ECO:0000256" key="2">
    <source>
        <dbReference type="ARBA" id="ARBA00023125"/>
    </source>
</evidence>
<dbReference type="EMBL" id="CP058649">
    <property type="protein sequence ID" value="QUI22559.1"/>
    <property type="molecule type" value="Genomic_DNA"/>
</dbReference>
<dbReference type="InterPro" id="IPR000835">
    <property type="entry name" value="HTH_MarR-typ"/>
</dbReference>
<dbReference type="PRINTS" id="PR00598">
    <property type="entry name" value="HTHMARR"/>
</dbReference>
<dbReference type="PANTHER" id="PTHR42756">
    <property type="entry name" value="TRANSCRIPTIONAL REGULATOR, MARR"/>
    <property type="match status" value="1"/>
</dbReference>
<dbReference type="InterPro" id="IPR036390">
    <property type="entry name" value="WH_DNA-bd_sf"/>
</dbReference>
<dbReference type="GO" id="GO:0003677">
    <property type="term" value="F:DNA binding"/>
    <property type="evidence" value="ECO:0007669"/>
    <property type="project" value="UniProtKB-KW"/>
</dbReference>
<evidence type="ECO:0000313" key="5">
    <source>
        <dbReference type="EMBL" id="QUI22559.1"/>
    </source>
</evidence>
<protein>
    <submittedName>
        <fullName evidence="5">MarR family transcriptional regulator</fullName>
    </submittedName>
</protein>
<dbReference type="PANTHER" id="PTHR42756:SF1">
    <property type="entry name" value="TRANSCRIPTIONAL REPRESSOR OF EMRAB OPERON"/>
    <property type="match status" value="1"/>
</dbReference>
<accession>A0A8J8SGN0</accession>
<organism evidence="5 6">
    <name type="scientific">Vallitalea pronyensis</name>
    <dbReference type="NCBI Taxonomy" id="1348613"/>
    <lineage>
        <taxon>Bacteria</taxon>
        <taxon>Bacillati</taxon>
        <taxon>Bacillota</taxon>
        <taxon>Clostridia</taxon>
        <taxon>Lachnospirales</taxon>
        <taxon>Vallitaleaceae</taxon>
        <taxon>Vallitalea</taxon>
    </lineage>
</organism>
<name>A0A8J8SGN0_9FIRM</name>
<dbReference type="PROSITE" id="PS50995">
    <property type="entry name" value="HTH_MARR_2"/>
    <property type="match status" value="1"/>
</dbReference>
<evidence type="ECO:0000256" key="1">
    <source>
        <dbReference type="ARBA" id="ARBA00023015"/>
    </source>
</evidence>
<dbReference type="KEGG" id="vpy:HZI73_09715"/>
<dbReference type="RefSeq" id="WP_212698049.1">
    <property type="nucleotide sequence ID" value="NZ_CP058649.1"/>
</dbReference>
<evidence type="ECO:0000313" key="6">
    <source>
        <dbReference type="Proteomes" id="UP000683246"/>
    </source>
</evidence>
<dbReference type="InterPro" id="IPR036388">
    <property type="entry name" value="WH-like_DNA-bd_sf"/>
</dbReference>
<dbReference type="Proteomes" id="UP000683246">
    <property type="component" value="Chromosome"/>
</dbReference>
<evidence type="ECO:0000256" key="3">
    <source>
        <dbReference type="ARBA" id="ARBA00023163"/>
    </source>
</evidence>
<reference evidence="5" key="1">
    <citation type="submission" date="2020-07" db="EMBL/GenBank/DDBJ databases">
        <title>Vallitalea pronyensis genome.</title>
        <authorList>
            <person name="Postec A."/>
        </authorList>
    </citation>
    <scope>NUCLEOTIDE SEQUENCE</scope>
    <source>
        <strain evidence="5">FatNI3</strain>
    </source>
</reference>
<keyword evidence="6" id="KW-1185">Reference proteome</keyword>
<dbReference type="Gene3D" id="1.10.10.10">
    <property type="entry name" value="Winged helix-like DNA-binding domain superfamily/Winged helix DNA-binding domain"/>
    <property type="match status" value="1"/>
</dbReference>
<evidence type="ECO:0000259" key="4">
    <source>
        <dbReference type="PROSITE" id="PS50995"/>
    </source>
</evidence>
<dbReference type="AlphaFoldDB" id="A0A8J8SGN0"/>
<sequence>MRTFDVGKNIRLMSRNIKHFTSHLLQEYDLNEGQLEYFLMIYKHHGINQKELADIMYVSKASVTKAIKKLLTIGLIKRIKNEDDHRHYGLFVSEKGTELTKQFHDYEARLAQVMFKNISQEEIETLNSIITRMTENSKDLKSTF</sequence>
<dbReference type="SUPFAM" id="SSF46785">
    <property type="entry name" value="Winged helix' DNA-binding domain"/>
    <property type="match status" value="1"/>
</dbReference>
<keyword evidence="1" id="KW-0805">Transcription regulation</keyword>